<dbReference type="InterPro" id="IPR007751">
    <property type="entry name" value="DUF676_lipase-like"/>
</dbReference>
<gene>
    <name evidence="3" type="ORF">NWE73_10950</name>
</gene>
<dbReference type="InterPro" id="IPR029058">
    <property type="entry name" value="AB_hydrolase_fold"/>
</dbReference>
<keyword evidence="1" id="KW-0732">Signal</keyword>
<protein>
    <submittedName>
        <fullName evidence="3">Alpha/beta hydrolase</fullName>
    </submittedName>
</protein>
<dbReference type="Pfam" id="PF05057">
    <property type="entry name" value="DUF676"/>
    <property type="match status" value="1"/>
</dbReference>
<accession>A0ABT6DJ72</accession>
<reference evidence="3" key="1">
    <citation type="submission" date="2022-08" db="EMBL/GenBank/DDBJ databases">
        <title>Novel Bdellovibrio Species Isolated from Svalbard: Designation Bdellovibrio svalbardensis.</title>
        <authorList>
            <person name="Mitchell R.J."/>
            <person name="Choi S.Y."/>
        </authorList>
    </citation>
    <scope>NUCLEOTIDE SEQUENCE</scope>
    <source>
        <strain evidence="3">PAP01</strain>
    </source>
</reference>
<dbReference type="EMBL" id="JANRMI010000003">
    <property type="protein sequence ID" value="MDG0816885.1"/>
    <property type="molecule type" value="Genomic_DNA"/>
</dbReference>
<keyword evidence="4" id="KW-1185">Reference proteome</keyword>
<keyword evidence="3" id="KW-0378">Hydrolase</keyword>
<feature type="domain" description="DUF676" evidence="2">
    <location>
        <begin position="70"/>
        <end position="170"/>
    </location>
</feature>
<sequence>MKNATSFPLTALVSTLGFVLAPPVHAKNIKEISRSAERRLLGPHYEGRLVPVETDLSQGSKELADAEPLIFVHGMSGSAQNFAQLVPAVSKFSQYQLFYFAYDDLHRSLKRSALELAVSLRQLRAPRITVIAHSMGGLVTREALNLLAQTHPAELLPEIHVIAIDSPWHGGSSKNCDLKGSRIDNFIELFLPAAVADMRTCSDFLKNLYATKLPGKLSTTLFFAEEGDQAWDYSEGPIKGLPQKIADYISTGKAVTGTLAELYFWDALRSSSQYSYFEVSLHTLQKETPLSAALVTKELQTYFPRLPGDHTSVLASHPKRKMDLPKYLEQIL</sequence>
<organism evidence="3 4">
    <name type="scientific">Bdellovibrio svalbardensis</name>
    <dbReference type="NCBI Taxonomy" id="2972972"/>
    <lineage>
        <taxon>Bacteria</taxon>
        <taxon>Pseudomonadati</taxon>
        <taxon>Bdellovibrionota</taxon>
        <taxon>Bdellovibrionia</taxon>
        <taxon>Bdellovibrionales</taxon>
        <taxon>Pseudobdellovibrionaceae</taxon>
        <taxon>Bdellovibrio</taxon>
    </lineage>
</organism>
<dbReference type="SUPFAM" id="SSF53474">
    <property type="entry name" value="alpha/beta-Hydrolases"/>
    <property type="match status" value="1"/>
</dbReference>
<feature type="chain" id="PRO_5046312612" evidence="1">
    <location>
        <begin position="27"/>
        <end position="332"/>
    </location>
</feature>
<evidence type="ECO:0000313" key="3">
    <source>
        <dbReference type="EMBL" id="MDG0816885.1"/>
    </source>
</evidence>
<comment type="caution">
    <text evidence="3">The sequence shown here is derived from an EMBL/GenBank/DDBJ whole genome shotgun (WGS) entry which is preliminary data.</text>
</comment>
<evidence type="ECO:0000259" key="2">
    <source>
        <dbReference type="Pfam" id="PF05057"/>
    </source>
</evidence>
<dbReference type="PANTHER" id="PTHR37946:SF1">
    <property type="entry name" value="SLL1969 PROTEIN"/>
    <property type="match status" value="1"/>
</dbReference>
<evidence type="ECO:0000256" key="1">
    <source>
        <dbReference type="SAM" id="SignalP"/>
    </source>
</evidence>
<dbReference type="GO" id="GO:0016787">
    <property type="term" value="F:hydrolase activity"/>
    <property type="evidence" value="ECO:0007669"/>
    <property type="project" value="UniProtKB-KW"/>
</dbReference>
<dbReference type="Proteomes" id="UP001152321">
    <property type="component" value="Unassembled WGS sequence"/>
</dbReference>
<proteinExistence type="predicted"/>
<dbReference type="PANTHER" id="PTHR37946">
    <property type="entry name" value="SLL1969 PROTEIN"/>
    <property type="match status" value="1"/>
</dbReference>
<evidence type="ECO:0000313" key="4">
    <source>
        <dbReference type="Proteomes" id="UP001152321"/>
    </source>
</evidence>
<name>A0ABT6DJ72_9BACT</name>
<dbReference type="RefSeq" id="WP_277578362.1">
    <property type="nucleotide sequence ID" value="NZ_JANRMI010000003.1"/>
</dbReference>
<feature type="signal peptide" evidence="1">
    <location>
        <begin position="1"/>
        <end position="26"/>
    </location>
</feature>
<dbReference type="Gene3D" id="3.40.50.1820">
    <property type="entry name" value="alpha/beta hydrolase"/>
    <property type="match status" value="1"/>
</dbReference>